<evidence type="ECO:0000313" key="2">
    <source>
        <dbReference type="EMBL" id="MBS2966263.1"/>
    </source>
</evidence>
<keyword evidence="1" id="KW-0812">Transmembrane</keyword>
<proteinExistence type="predicted"/>
<comment type="caution">
    <text evidence="2">The sequence shown here is derived from an EMBL/GenBank/DDBJ whole genome shotgun (WGS) entry which is preliminary data.</text>
</comment>
<accession>A0A8J8BED5</accession>
<name>A0A8J8BED5_9ACTN</name>
<dbReference type="Proteomes" id="UP000677913">
    <property type="component" value="Unassembled WGS sequence"/>
</dbReference>
<dbReference type="RefSeq" id="WP_211471168.1">
    <property type="nucleotide sequence ID" value="NZ_JAGSXH010000134.1"/>
</dbReference>
<evidence type="ECO:0000313" key="3">
    <source>
        <dbReference type="Proteomes" id="UP000677913"/>
    </source>
</evidence>
<keyword evidence="1" id="KW-1133">Transmembrane helix</keyword>
<keyword evidence="1" id="KW-0472">Membrane</keyword>
<dbReference type="AlphaFoldDB" id="A0A8J8BED5"/>
<keyword evidence="3" id="KW-1185">Reference proteome</keyword>
<reference evidence="2" key="1">
    <citation type="submission" date="2021-04" db="EMBL/GenBank/DDBJ databases">
        <title>Genome based classification of Actinospica acidithermotolerans sp. nov., an actinobacterium isolated from an Indonesian hot spring.</title>
        <authorList>
            <person name="Kusuma A.B."/>
            <person name="Putra K.E."/>
            <person name="Nafisah S."/>
            <person name="Loh J."/>
            <person name="Nouioui I."/>
            <person name="Goodfellow M."/>
        </authorList>
    </citation>
    <scope>NUCLEOTIDE SEQUENCE</scope>
    <source>
        <strain evidence="2">DSM 45618</strain>
    </source>
</reference>
<protein>
    <submittedName>
        <fullName evidence="2">Uncharacterized protein</fullName>
    </submittedName>
</protein>
<sequence>MNAAAFSWRSAVPELGNGVREKALDQTQNVAGGRVHAVTDALGSRSSGMAVHSFLHCYQPAVSIAAACTALAAGAAYAGYRRRPER</sequence>
<gene>
    <name evidence="2" type="ORF">KGA66_24675</name>
</gene>
<feature type="transmembrane region" description="Helical" evidence="1">
    <location>
        <begin position="61"/>
        <end position="80"/>
    </location>
</feature>
<organism evidence="2 3">
    <name type="scientific">Actinocrinis puniceicyclus</name>
    <dbReference type="NCBI Taxonomy" id="977794"/>
    <lineage>
        <taxon>Bacteria</taxon>
        <taxon>Bacillati</taxon>
        <taxon>Actinomycetota</taxon>
        <taxon>Actinomycetes</taxon>
        <taxon>Catenulisporales</taxon>
        <taxon>Actinospicaceae</taxon>
        <taxon>Actinocrinis</taxon>
    </lineage>
</organism>
<evidence type="ECO:0000256" key="1">
    <source>
        <dbReference type="SAM" id="Phobius"/>
    </source>
</evidence>
<dbReference type="EMBL" id="JAGSXH010000134">
    <property type="protein sequence ID" value="MBS2966263.1"/>
    <property type="molecule type" value="Genomic_DNA"/>
</dbReference>